<feature type="domain" description="Prenyltransferase alpha-alpha toroid" evidence="3">
    <location>
        <begin position="11"/>
        <end position="85"/>
    </location>
</feature>
<evidence type="ECO:0000313" key="5">
    <source>
        <dbReference type="Proteomes" id="UP000235388"/>
    </source>
</evidence>
<dbReference type="OrthoDB" id="24893at2759"/>
<accession>A0A2N5VE84</accession>
<name>A0A2N5VE84_9BASI</name>
<dbReference type="SUPFAM" id="SSF48239">
    <property type="entry name" value="Terpenoid cyclases/Protein prenyltransferases"/>
    <property type="match status" value="1"/>
</dbReference>
<dbReference type="EMBL" id="PGCJ01000104">
    <property type="protein sequence ID" value="PLW48281.1"/>
    <property type="molecule type" value="Genomic_DNA"/>
</dbReference>
<proteinExistence type="predicted"/>
<keyword evidence="2" id="KW-1133">Transmembrane helix</keyword>
<organism evidence="4 5">
    <name type="scientific">Puccinia coronata f. sp. avenae</name>
    <dbReference type="NCBI Taxonomy" id="200324"/>
    <lineage>
        <taxon>Eukaryota</taxon>
        <taxon>Fungi</taxon>
        <taxon>Dikarya</taxon>
        <taxon>Basidiomycota</taxon>
        <taxon>Pucciniomycotina</taxon>
        <taxon>Pucciniomycetes</taxon>
        <taxon>Pucciniales</taxon>
        <taxon>Pucciniaceae</taxon>
        <taxon>Puccinia</taxon>
    </lineage>
</organism>
<dbReference type="InterPro" id="IPR001330">
    <property type="entry name" value="Prenyltrans"/>
</dbReference>
<dbReference type="InterPro" id="IPR008930">
    <property type="entry name" value="Terpenoid_cyclase/PrenylTrfase"/>
</dbReference>
<dbReference type="Pfam" id="PF00432">
    <property type="entry name" value="Prenyltrans"/>
    <property type="match status" value="1"/>
</dbReference>
<feature type="transmembrane region" description="Helical" evidence="2">
    <location>
        <begin position="38"/>
        <end position="57"/>
    </location>
</feature>
<keyword evidence="1" id="KW-0677">Repeat</keyword>
<dbReference type="Gene3D" id="1.50.10.20">
    <property type="match status" value="1"/>
</dbReference>
<protein>
    <recommendedName>
        <fullName evidence="3">Prenyltransferase alpha-alpha toroid domain-containing protein</fullName>
    </recommendedName>
</protein>
<gene>
    <name evidence="4" type="ORF">PCANC_12882</name>
</gene>
<keyword evidence="5" id="KW-1185">Reference proteome</keyword>
<evidence type="ECO:0000256" key="1">
    <source>
        <dbReference type="ARBA" id="ARBA00022737"/>
    </source>
</evidence>
<keyword evidence="2" id="KW-0812">Transmembrane</keyword>
<evidence type="ECO:0000313" key="4">
    <source>
        <dbReference type="EMBL" id="PLW48281.1"/>
    </source>
</evidence>
<dbReference type="GO" id="GO:0003824">
    <property type="term" value="F:catalytic activity"/>
    <property type="evidence" value="ECO:0007669"/>
    <property type="project" value="InterPro"/>
</dbReference>
<evidence type="ECO:0000259" key="3">
    <source>
        <dbReference type="Pfam" id="PF00432"/>
    </source>
</evidence>
<sequence length="106" mass="11993">MVSNNKAAELARPSYIQYALWQLRMLLPPYQLDDSNQITFAFFTLGSLAILSGLNRLNLAERMDYISWIYQRWNPEIGGFSGAPNIKMLKNAILNPSGELISGVRN</sequence>
<dbReference type="STRING" id="200324.A0A2N5VE84"/>
<dbReference type="Proteomes" id="UP000235388">
    <property type="component" value="Unassembled WGS sequence"/>
</dbReference>
<comment type="caution">
    <text evidence="4">The sequence shown here is derived from an EMBL/GenBank/DDBJ whole genome shotgun (WGS) entry which is preliminary data.</text>
</comment>
<reference evidence="4 5" key="1">
    <citation type="submission" date="2017-11" db="EMBL/GenBank/DDBJ databases">
        <title>De novo assembly and phasing of dikaryotic genomes from two isolates of Puccinia coronata f. sp. avenae, the causal agent of oat crown rust.</title>
        <authorList>
            <person name="Miller M.E."/>
            <person name="Zhang Y."/>
            <person name="Omidvar V."/>
            <person name="Sperschneider J."/>
            <person name="Schwessinger B."/>
            <person name="Raley C."/>
            <person name="Palmer J.M."/>
            <person name="Garnica D."/>
            <person name="Upadhyaya N."/>
            <person name="Rathjen J."/>
            <person name="Taylor J.M."/>
            <person name="Park R.F."/>
            <person name="Dodds P.N."/>
            <person name="Hirsch C.D."/>
            <person name="Kianian S.F."/>
            <person name="Figueroa M."/>
        </authorList>
    </citation>
    <scope>NUCLEOTIDE SEQUENCE [LARGE SCALE GENOMIC DNA]</scope>
    <source>
        <strain evidence="4">12NC29</strain>
    </source>
</reference>
<evidence type="ECO:0000256" key="2">
    <source>
        <dbReference type="SAM" id="Phobius"/>
    </source>
</evidence>
<dbReference type="AlphaFoldDB" id="A0A2N5VE84"/>
<keyword evidence="2" id="KW-0472">Membrane</keyword>